<feature type="transmembrane region" description="Helical" evidence="8">
    <location>
        <begin position="408"/>
        <end position="429"/>
    </location>
</feature>
<dbReference type="InterPro" id="IPR003445">
    <property type="entry name" value="Cat_transpt"/>
</dbReference>
<comment type="subcellular location">
    <subcellularLocation>
        <location evidence="1">Cell membrane</location>
        <topology evidence="1">Multi-pass membrane protein</topology>
    </subcellularLocation>
</comment>
<accession>A0A9D1KBD1</accession>
<name>A0A9D1KBD1_9FIRM</name>
<feature type="transmembrane region" description="Helical" evidence="8">
    <location>
        <begin position="375"/>
        <end position="396"/>
    </location>
</feature>
<evidence type="ECO:0000313" key="10">
    <source>
        <dbReference type="Proteomes" id="UP000886893"/>
    </source>
</evidence>
<evidence type="ECO:0000256" key="2">
    <source>
        <dbReference type="ARBA" id="ARBA00022448"/>
    </source>
</evidence>
<dbReference type="AlphaFoldDB" id="A0A9D1KBD1"/>
<feature type="transmembrane region" description="Helical" evidence="8">
    <location>
        <begin position="435"/>
        <end position="455"/>
    </location>
</feature>
<evidence type="ECO:0000256" key="5">
    <source>
        <dbReference type="ARBA" id="ARBA00022989"/>
    </source>
</evidence>
<feature type="transmembrane region" description="Helical" evidence="8">
    <location>
        <begin position="78"/>
        <end position="106"/>
    </location>
</feature>
<evidence type="ECO:0000256" key="7">
    <source>
        <dbReference type="ARBA" id="ARBA00023136"/>
    </source>
</evidence>
<dbReference type="GO" id="GO:0030001">
    <property type="term" value="P:metal ion transport"/>
    <property type="evidence" value="ECO:0007669"/>
    <property type="project" value="UniProtKB-ARBA"/>
</dbReference>
<feature type="transmembrane region" description="Helical" evidence="8">
    <location>
        <begin position="138"/>
        <end position="158"/>
    </location>
</feature>
<keyword evidence="5 8" id="KW-1133">Transmembrane helix</keyword>
<dbReference type="PANTHER" id="PTHR32024:SF1">
    <property type="entry name" value="KTR SYSTEM POTASSIUM UPTAKE PROTEIN B"/>
    <property type="match status" value="1"/>
</dbReference>
<proteinExistence type="predicted"/>
<feature type="transmembrane region" description="Helical" evidence="8">
    <location>
        <begin position="21"/>
        <end position="41"/>
    </location>
</feature>
<keyword evidence="4 8" id="KW-0812">Transmembrane</keyword>
<keyword evidence="2" id="KW-0813">Transport</keyword>
<dbReference type="EMBL" id="DVKI01000082">
    <property type="protein sequence ID" value="HIT17246.1"/>
    <property type="molecule type" value="Genomic_DNA"/>
</dbReference>
<dbReference type="GO" id="GO:0005886">
    <property type="term" value="C:plasma membrane"/>
    <property type="evidence" value="ECO:0007669"/>
    <property type="project" value="UniProtKB-SubCell"/>
</dbReference>
<keyword evidence="7 8" id="KW-0472">Membrane</keyword>
<dbReference type="GO" id="GO:0008324">
    <property type="term" value="F:monoatomic cation transmembrane transporter activity"/>
    <property type="evidence" value="ECO:0007669"/>
    <property type="project" value="InterPro"/>
</dbReference>
<dbReference type="PANTHER" id="PTHR32024">
    <property type="entry name" value="TRK SYSTEM POTASSIUM UPTAKE PROTEIN TRKG-RELATED"/>
    <property type="match status" value="1"/>
</dbReference>
<feature type="transmembrane region" description="Helical" evidence="8">
    <location>
        <begin position="249"/>
        <end position="272"/>
    </location>
</feature>
<evidence type="ECO:0000256" key="3">
    <source>
        <dbReference type="ARBA" id="ARBA00022475"/>
    </source>
</evidence>
<feature type="transmembrane region" description="Helical" evidence="8">
    <location>
        <begin position="205"/>
        <end position="228"/>
    </location>
</feature>
<reference evidence="9" key="2">
    <citation type="journal article" date="2021" name="PeerJ">
        <title>Extensive microbial diversity within the chicken gut microbiome revealed by metagenomics and culture.</title>
        <authorList>
            <person name="Gilroy R."/>
            <person name="Ravi A."/>
            <person name="Getino M."/>
            <person name="Pursley I."/>
            <person name="Horton D.L."/>
            <person name="Alikhan N.F."/>
            <person name="Baker D."/>
            <person name="Gharbi K."/>
            <person name="Hall N."/>
            <person name="Watson M."/>
            <person name="Adriaenssens E.M."/>
            <person name="Foster-Nyarko E."/>
            <person name="Jarju S."/>
            <person name="Secka A."/>
            <person name="Antonio M."/>
            <person name="Oren A."/>
            <person name="Chaudhuri R.R."/>
            <person name="La Ragione R."/>
            <person name="Hildebrand F."/>
            <person name="Pallen M.J."/>
        </authorList>
    </citation>
    <scope>NUCLEOTIDE SEQUENCE</scope>
    <source>
        <strain evidence="9">14508</strain>
    </source>
</reference>
<keyword evidence="6" id="KW-0406">Ion transport</keyword>
<organism evidence="9 10">
    <name type="scientific">Candidatus Caccosoma faecigallinarum</name>
    <dbReference type="NCBI Taxonomy" id="2840720"/>
    <lineage>
        <taxon>Bacteria</taxon>
        <taxon>Bacillati</taxon>
        <taxon>Bacillota</taxon>
        <taxon>Bacillota incertae sedis</taxon>
        <taxon>Candidatus Caccosoma</taxon>
    </lineage>
</organism>
<evidence type="ECO:0008006" key="11">
    <source>
        <dbReference type="Google" id="ProtNLM"/>
    </source>
</evidence>
<sequence length="475" mass="51834">MKTFLRKIKNIFFGNSVAQRLFQGYLIAMLIGALLLVLPFSCAEGAEKVNFIDALFISASACSDTGLTTLQLSSQFSFFGQLVIILLVQIGGIGILTLKIMFLLFLGKKIKLKERLVGASERGSGKLGGSVDLIKTSLAVLFITEFVAAILMMIRFLTVPEYKEMFPSTGKLIWTAIFHSISATNNAGFDIFPGGTSLVVFKGDYFIQIVTMLCLIIGGIGFPIFYDIKNYFKAKRKKEFYQVSLFTKFSLKSYFIVGFGGFILVVISELLAPTSSGLLYSQDFTVMEKIFALIFQTTSARNAGFATVDLNILQPSTNLLLTILMCIGASPSSTGGGLRCTTFLLVVYLIKSVATGTDRVEIYNRSVPKNTVNKALGVFIATLFVVVGSSLLLLMVNSDNSIFTIEAVLLEVGSAFGTTGLSLGITYHLNVLSKIILIFVMFIGYVGISTSLLVWSDKKVVKNLRELPEEDITIG</sequence>
<evidence type="ECO:0000256" key="6">
    <source>
        <dbReference type="ARBA" id="ARBA00023065"/>
    </source>
</evidence>
<keyword evidence="3" id="KW-1003">Cell membrane</keyword>
<evidence type="ECO:0000313" key="9">
    <source>
        <dbReference type="EMBL" id="HIT17246.1"/>
    </source>
</evidence>
<dbReference type="Proteomes" id="UP000886893">
    <property type="component" value="Unassembled WGS sequence"/>
</dbReference>
<evidence type="ECO:0000256" key="8">
    <source>
        <dbReference type="SAM" id="Phobius"/>
    </source>
</evidence>
<protein>
    <recommendedName>
        <fullName evidence="11">Ktr system potassium uptake protein B</fullName>
    </recommendedName>
</protein>
<evidence type="ECO:0000256" key="1">
    <source>
        <dbReference type="ARBA" id="ARBA00004651"/>
    </source>
</evidence>
<reference evidence="9" key="1">
    <citation type="submission" date="2020-10" db="EMBL/GenBank/DDBJ databases">
        <authorList>
            <person name="Gilroy R."/>
        </authorList>
    </citation>
    <scope>NUCLEOTIDE SEQUENCE</scope>
    <source>
        <strain evidence="9">14508</strain>
    </source>
</reference>
<gene>
    <name evidence="9" type="ORF">IAD04_02555</name>
</gene>
<dbReference type="Pfam" id="PF02386">
    <property type="entry name" value="TrkH"/>
    <property type="match status" value="1"/>
</dbReference>
<comment type="caution">
    <text evidence="9">The sequence shown here is derived from an EMBL/GenBank/DDBJ whole genome shotgun (WGS) entry which is preliminary data.</text>
</comment>
<evidence type="ECO:0000256" key="4">
    <source>
        <dbReference type="ARBA" id="ARBA00022692"/>
    </source>
</evidence>